<dbReference type="EMBL" id="DP000011">
    <property type="protein sequence ID" value="ABA97222.1"/>
    <property type="molecule type" value="Genomic_DNA"/>
</dbReference>
<dbReference type="Pfam" id="PF13960">
    <property type="entry name" value="DUF4218"/>
    <property type="match status" value="1"/>
</dbReference>
<dbReference type="Pfam" id="PF13952">
    <property type="entry name" value="DUF4216"/>
    <property type="match status" value="1"/>
</dbReference>
<feature type="compositionally biased region" description="Low complexity" evidence="1">
    <location>
        <begin position="103"/>
        <end position="112"/>
    </location>
</feature>
<feature type="domain" description="DUF4216" evidence="2">
    <location>
        <begin position="825"/>
        <end position="892"/>
    </location>
</feature>
<accession>Q2QV34</accession>
<reference evidence="5" key="3">
    <citation type="submission" date="2006-01" db="EMBL/GenBank/DDBJ databases">
        <authorList>
            <person name="Buell R."/>
        </authorList>
    </citation>
    <scope>NUCLEOTIDE SEQUENCE</scope>
</reference>
<dbReference type="InterPro" id="IPR025312">
    <property type="entry name" value="DUF4216"/>
</dbReference>
<dbReference type="InterPro" id="IPR029480">
    <property type="entry name" value="Transpos_assoc"/>
</dbReference>
<organism evidence="5">
    <name type="scientific">Oryza sativa subsp. japonica</name>
    <name type="common">Rice</name>
    <dbReference type="NCBI Taxonomy" id="39947"/>
    <lineage>
        <taxon>Eukaryota</taxon>
        <taxon>Viridiplantae</taxon>
        <taxon>Streptophyta</taxon>
        <taxon>Embryophyta</taxon>
        <taxon>Tracheophyta</taxon>
        <taxon>Spermatophyta</taxon>
        <taxon>Magnoliopsida</taxon>
        <taxon>Liliopsida</taxon>
        <taxon>Poales</taxon>
        <taxon>Poaceae</taxon>
        <taxon>BOP clade</taxon>
        <taxon>Oryzoideae</taxon>
        <taxon>Oryzeae</taxon>
        <taxon>Oryzinae</taxon>
        <taxon>Oryza</taxon>
        <taxon>Oryza sativa</taxon>
    </lineage>
</organism>
<evidence type="ECO:0000259" key="4">
    <source>
        <dbReference type="Pfam" id="PF13963"/>
    </source>
</evidence>
<protein>
    <submittedName>
        <fullName evidence="5">Transposon protein, putative, CACTA, En/Spm sub-class</fullName>
    </submittedName>
</protein>
<reference evidence="5" key="1">
    <citation type="journal article" date="2005" name="BMC Biol.">
        <title>The sequence of rice chromosomes 11 and 12, rich in disease resistance genes and recent gene duplications.</title>
        <authorList>
            <consortium name="The rice chromosomes 11 and 12 sequencing consortia"/>
        </authorList>
    </citation>
    <scope>NUCLEOTIDE SEQUENCE [LARGE SCALE GENOMIC DNA]</scope>
</reference>
<gene>
    <name evidence="5" type="ordered locus">LOC_Os12g14180</name>
</gene>
<evidence type="ECO:0000256" key="1">
    <source>
        <dbReference type="SAM" id="MobiDB-lite"/>
    </source>
</evidence>
<dbReference type="PANTHER" id="PTHR48258">
    <property type="entry name" value="DUF4218 DOMAIN-CONTAINING PROTEIN-RELATED"/>
    <property type="match status" value="1"/>
</dbReference>
<evidence type="ECO:0000259" key="2">
    <source>
        <dbReference type="Pfam" id="PF13952"/>
    </source>
</evidence>
<evidence type="ECO:0000259" key="3">
    <source>
        <dbReference type="Pfam" id="PF13960"/>
    </source>
</evidence>
<dbReference type="Pfam" id="PF13963">
    <property type="entry name" value="Transpos_assoc"/>
    <property type="match status" value="1"/>
</dbReference>
<evidence type="ECO:0000313" key="5">
    <source>
        <dbReference type="EMBL" id="ABA97222.1"/>
    </source>
</evidence>
<feature type="domain" description="Transposase-associated" evidence="4">
    <location>
        <begin position="19"/>
        <end position="97"/>
    </location>
</feature>
<dbReference type="InterPro" id="IPR004242">
    <property type="entry name" value="Transposase_21"/>
</dbReference>
<sequence length="945" mass="109439">MEQGSSYQVTTSHDSVMDRSWMYTTGLRCQYKEYRDGVLSFMKAAEEDRIRRNDKYMCCPCSDCRKEILWEDEKEVHAHLIRRGFMERYTCWVMHGEQDLGTDGAAADGSGADSHEEGDEEEHDMFVPSPLGGEMVDVDRDMLQDMLRDVDDPAMNERDSMKFSRLENTLPETTYCILYHKQYADLDACPVCKASRYKRKKSAGEGKKLKRGGPAKVVWYLPIIDRFKRIFANPNEAKLVRWHATERRNDGPRQPGNDIDVFLEPVIDDLEILWKESVETWDAYGQENFTLRVLLFCTINDYPALGNLSGQTVKGKKACSDCMEHTRSRWLKKSRKMVYMGHRRWLPLRHVFRRKKKIFNGKKELGSAPADLSRDQVHDMVKDITNEFGKKRKRSKEDKKRMWKKKSIFWRLPYWEDLEVRHCIDLMHVEKNVCDSLLGLLLNMPGKTKDGLNVRLDLQEMNIRSELQPVTDEKTGRVYLPPACHTLSKDEKIAMLSCLADIKVPSGYCTRISKYIKLEDLKLVGMKSHDYHVLITQILPVAIRGILPPQVRHTIQRLCAFFNAIGQKIIDPEDLDGLQADIVSTLCHLEMYFPLVFFDIMVHLTVHLLKQTKICGPAFMREMWPFERYMGILKSYVRNRAKPEGSIIEGYTTEEAIEFCIDYMAETDPIEVPTSRHEGRLAGVGTTDRKRIVPDQASYAQAHFAVLQHMAEVTPYFEEHLAKVRQDNIGPSDILINREHGARFNEWFKDRVARSTDGPSEILQRLARGPSWDVDTWQGYDINGYTFYTVTQDEKSTVQNSGVRIDAYQDQVGSSTYYGRIEQIWELHYLNFKVPLFRCSWVNIRTGVMVDKEGFTLVDLAKVGYADEPFVLAKQVEQIFYIKDPAKKKMHVVRDGKRRIVGVDNVVDEEEYNKNLHVRPQIDLDDDPEDEVAYVCLDHSEGISL</sequence>
<dbReference type="AlphaFoldDB" id="Q2QV34"/>
<dbReference type="PANTHER" id="PTHR48258:SF9">
    <property type="entry name" value="OS01G0348150 PROTEIN"/>
    <property type="match status" value="1"/>
</dbReference>
<feature type="domain" description="DUF4218" evidence="3">
    <location>
        <begin position="567"/>
        <end position="668"/>
    </location>
</feature>
<reference evidence="5" key="2">
    <citation type="submission" date="2005-04" db="EMBL/GenBank/DDBJ databases">
        <authorList>
            <person name="Buell C.R."/>
            <person name="Wing R.A."/>
            <person name="McCombie W.A."/>
            <person name="Ouyang S."/>
        </authorList>
    </citation>
    <scope>NUCLEOTIDE SEQUENCE</scope>
</reference>
<dbReference type="InterPro" id="IPR025452">
    <property type="entry name" value="DUF4218"/>
</dbReference>
<name>Q2QV34_ORYSJ</name>
<dbReference type="Pfam" id="PF02992">
    <property type="entry name" value="Transposase_21"/>
    <property type="match status" value="1"/>
</dbReference>
<feature type="region of interest" description="Disordered" evidence="1">
    <location>
        <begin position="103"/>
        <end position="130"/>
    </location>
</feature>
<proteinExistence type="predicted"/>